<comment type="caution">
    <text evidence="2">The sequence shown here is derived from an EMBL/GenBank/DDBJ whole genome shotgun (WGS) entry which is preliminary data.</text>
</comment>
<accession>A0AAD2CGL4</accession>
<evidence type="ECO:0000313" key="2">
    <source>
        <dbReference type="EMBL" id="CAJ1934296.1"/>
    </source>
</evidence>
<sequence>MNSDDETLQSKDSNTGPEVDLDILPATAEEVFNLDPYSCWEGTIRTVLSGTRDKDSPLKILREHESTLVRFIRSYLTNEFASHLTLTFPSILVEEKDEDILARIESFQEYWRGYPNEYDAGGVAFMRLSSIEFPPPADRNVNMLPFIFGSQDSLPRDLQCYYPLVAKCPFNKDEIGQVGYLTVHESFVDATKAQRREGLHIETPGIFRSAKRAAKFIPGQETSWGWGRYSPNRYDGGICMASSVSNTSKVWDALVDKKCPNIVDKHGGCEHLRSLIGKGTKLKAGELIWMTDCTPHEALCQETSGYRQFFRVVSSYVSHWYEDHSTRNPKVDLPARVKVIKGNKFEE</sequence>
<organism evidence="2 3">
    <name type="scientific">Cylindrotheca closterium</name>
    <dbReference type="NCBI Taxonomy" id="2856"/>
    <lineage>
        <taxon>Eukaryota</taxon>
        <taxon>Sar</taxon>
        <taxon>Stramenopiles</taxon>
        <taxon>Ochrophyta</taxon>
        <taxon>Bacillariophyta</taxon>
        <taxon>Bacillariophyceae</taxon>
        <taxon>Bacillariophycidae</taxon>
        <taxon>Bacillariales</taxon>
        <taxon>Bacillariaceae</taxon>
        <taxon>Cylindrotheca</taxon>
    </lineage>
</organism>
<protein>
    <submittedName>
        <fullName evidence="2">Uncharacterized protein</fullName>
    </submittedName>
</protein>
<dbReference type="Proteomes" id="UP001295423">
    <property type="component" value="Unassembled WGS sequence"/>
</dbReference>
<keyword evidence="3" id="KW-1185">Reference proteome</keyword>
<dbReference type="AlphaFoldDB" id="A0AAD2CGL4"/>
<evidence type="ECO:0000313" key="3">
    <source>
        <dbReference type="Proteomes" id="UP001295423"/>
    </source>
</evidence>
<reference evidence="2" key="1">
    <citation type="submission" date="2023-08" db="EMBL/GenBank/DDBJ databases">
        <authorList>
            <person name="Audoor S."/>
            <person name="Bilcke G."/>
        </authorList>
    </citation>
    <scope>NUCLEOTIDE SEQUENCE</scope>
</reference>
<evidence type="ECO:0000256" key="1">
    <source>
        <dbReference type="SAM" id="MobiDB-lite"/>
    </source>
</evidence>
<dbReference type="EMBL" id="CAKOGP040000335">
    <property type="protein sequence ID" value="CAJ1934296.1"/>
    <property type="molecule type" value="Genomic_DNA"/>
</dbReference>
<gene>
    <name evidence="2" type="ORF">CYCCA115_LOCUS3685</name>
</gene>
<name>A0AAD2CGL4_9STRA</name>
<feature type="region of interest" description="Disordered" evidence="1">
    <location>
        <begin position="1"/>
        <end position="20"/>
    </location>
</feature>
<proteinExistence type="predicted"/>